<protein>
    <submittedName>
        <fullName evidence="2">Uncharacterized protein</fullName>
    </submittedName>
</protein>
<evidence type="ECO:0000256" key="1">
    <source>
        <dbReference type="SAM" id="MobiDB-lite"/>
    </source>
</evidence>
<accession>A0ABP0CUZ8</accession>
<comment type="caution">
    <text evidence="2">The sequence shown here is derived from an EMBL/GenBank/DDBJ whole genome shotgun (WGS) entry which is preliminary data.</text>
</comment>
<dbReference type="EMBL" id="CAWUHD010000143">
    <property type="protein sequence ID" value="CAK7235126.1"/>
    <property type="molecule type" value="Genomic_DNA"/>
</dbReference>
<keyword evidence="3" id="KW-1185">Reference proteome</keyword>
<dbReference type="Proteomes" id="UP001642482">
    <property type="component" value="Unassembled WGS sequence"/>
</dbReference>
<evidence type="ECO:0000313" key="3">
    <source>
        <dbReference type="Proteomes" id="UP001642482"/>
    </source>
</evidence>
<sequence>MPQARQTGYQVYLLGSGYTNPQQIPNLFMGRHLGDDSAPPAHRLSPATSTYEQNWTLRTSSQLADMATAVQEEIKKRVITGGDELTLNSTASQEDRCLFDLYRRYKHIRGQGMWKAICAEYSVNIYQQEEKNKYTRYAALLRESIGNEDYGFTAADVEAFIVRIGFEDPIPDTKLRRRHRNNLRRGKTYHMQQAPVSKIRPASNGFATAPLAGQAQQLPSPTGPIPIFTSEQEKAFVKSLEEKYGDAEPGDALESKYSHSTARVY</sequence>
<feature type="region of interest" description="Disordered" evidence="1">
    <location>
        <begin position="241"/>
        <end position="265"/>
    </location>
</feature>
<proteinExistence type="predicted"/>
<evidence type="ECO:0000313" key="2">
    <source>
        <dbReference type="EMBL" id="CAK7235126.1"/>
    </source>
</evidence>
<gene>
    <name evidence="2" type="ORF">SEUCBS140593_009177</name>
</gene>
<organism evidence="2 3">
    <name type="scientific">Sporothrix eucalyptigena</name>
    <dbReference type="NCBI Taxonomy" id="1812306"/>
    <lineage>
        <taxon>Eukaryota</taxon>
        <taxon>Fungi</taxon>
        <taxon>Dikarya</taxon>
        <taxon>Ascomycota</taxon>
        <taxon>Pezizomycotina</taxon>
        <taxon>Sordariomycetes</taxon>
        <taxon>Sordariomycetidae</taxon>
        <taxon>Ophiostomatales</taxon>
        <taxon>Ophiostomataceae</taxon>
        <taxon>Sporothrix</taxon>
    </lineage>
</organism>
<reference evidence="2 3" key="1">
    <citation type="submission" date="2024-01" db="EMBL/GenBank/DDBJ databases">
        <authorList>
            <person name="Allen C."/>
            <person name="Tagirdzhanova G."/>
        </authorList>
    </citation>
    <scope>NUCLEOTIDE SEQUENCE [LARGE SCALE GENOMIC DNA]</scope>
</reference>
<name>A0ABP0CUZ8_9PEZI</name>